<proteinExistence type="inferred from homology"/>
<organism evidence="15 16">
    <name type="scientific">Rhodospira trueperi</name>
    <dbReference type="NCBI Taxonomy" id="69960"/>
    <lineage>
        <taxon>Bacteria</taxon>
        <taxon>Pseudomonadati</taxon>
        <taxon>Pseudomonadota</taxon>
        <taxon>Alphaproteobacteria</taxon>
        <taxon>Rhodospirillales</taxon>
        <taxon>Rhodospirillaceae</taxon>
        <taxon>Rhodospira</taxon>
    </lineage>
</organism>
<keyword evidence="8 14" id="KW-0812">Transmembrane</keyword>
<evidence type="ECO:0000256" key="13">
    <source>
        <dbReference type="SAM" id="MobiDB-lite"/>
    </source>
</evidence>
<dbReference type="STRING" id="69960.SAMN05421720_101359"/>
<keyword evidence="9" id="KW-0653">Protein transport</keyword>
<dbReference type="InterPro" id="IPR003849">
    <property type="entry name" value="Preprotein_translocase_YajC"/>
</dbReference>
<protein>
    <recommendedName>
        <fullName evidence="5">Sec translocon accessory complex subunit YajC</fullName>
    </recommendedName>
</protein>
<keyword evidence="12 14" id="KW-0472">Membrane</keyword>
<feature type="compositionally biased region" description="Acidic residues" evidence="13">
    <location>
        <begin position="127"/>
        <end position="136"/>
    </location>
</feature>
<evidence type="ECO:0000256" key="7">
    <source>
        <dbReference type="ARBA" id="ARBA00022475"/>
    </source>
</evidence>
<gene>
    <name evidence="15" type="ORF">SAMN05421720_101359</name>
</gene>
<comment type="similarity">
    <text evidence="3">Belongs to the YajC family.</text>
</comment>
<keyword evidence="7" id="KW-1003">Cell membrane</keyword>
<evidence type="ECO:0000256" key="6">
    <source>
        <dbReference type="ARBA" id="ARBA00022448"/>
    </source>
</evidence>
<evidence type="ECO:0000313" key="16">
    <source>
        <dbReference type="Proteomes" id="UP000199412"/>
    </source>
</evidence>
<keyword evidence="10 14" id="KW-1133">Transmembrane helix</keyword>
<evidence type="ECO:0000256" key="12">
    <source>
        <dbReference type="ARBA" id="ARBA00023136"/>
    </source>
</evidence>
<comment type="subcellular location">
    <subcellularLocation>
        <location evidence="2">Cell membrane</location>
        <topology evidence="2">Single-pass membrane protein</topology>
    </subcellularLocation>
</comment>
<feature type="transmembrane region" description="Helical" evidence="14">
    <location>
        <begin position="20"/>
        <end position="39"/>
    </location>
</feature>
<dbReference type="GO" id="GO:0015031">
    <property type="term" value="P:protein transport"/>
    <property type="evidence" value="ECO:0007669"/>
    <property type="project" value="UniProtKB-KW"/>
</dbReference>
<evidence type="ECO:0000256" key="4">
    <source>
        <dbReference type="ARBA" id="ARBA00011718"/>
    </source>
</evidence>
<dbReference type="PANTHER" id="PTHR33909:SF1">
    <property type="entry name" value="SEC TRANSLOCON ACCESSORY COMPLEX SUBUNIT YAJC"/>
    <property type="match status" value="1"/>
</dbReference>
<name>A0A1G6X357_9PROT</name>
<evidence type="ECO:0000256" key="3">
    <source>
        <dbReference type="ARBA" id="ARBA00006742"/>
    </source>
</evidence>
<dbReference type="SMART" id="SM01323">
    <property type="entry name" value="YajC"/>
    <property type="match status" value="1"/>
</dbReference>
<dbReference type="PRINTS" id="PR01853">
    <property type="entry name" value="YAJCTRNLCASE"/>
</dbReference>
<evidence type="ECO:0000256" key="14">
    <source>
        <dbReference type="SAM" id="Phobius"/>
    </source>
</evidence>
<evidence type="ECO:0000256" key="5">
    <source>
        <dbReference type="ARBA" id="ARBA00014962"/>
    </source>
</evidence>
<feature type="compositionally biased region" description="Low complexity" evidence="13">
    <location>
        <begin position="149"/>
        <end position="161"/>
    </location>
</feature>
<comment type="subunit">
    <text evidence="4">Part of the SecDF-YidC-YajC translocase complex. The SecDF-YidC-YajC translocase forms a supercomplex with SecYEG, called the holo-translocon (HTL).</text>
</comment>
<comment type="function">
    <text evidence="1">The SecYEG-SecDF-YajC-YidC holo-translocon (HTL) protein secretase/insertase is a supercomplex required for protein secretion, insertion of proteins into membranes, and assembly of membrane protein complexes. While the SecYEG complex is essential for assembly of a number of proteins and complexes, the SecDF-YajC-YidC subcomplex facilitates these functions.</text>
</comment>
<dbReference type="GO" id="GO:0005886">
    <property type="term" value="C:plasma membrane"/>
    <property type="evidence" value="ECO:0007669"/>
    <property type="project" value="UniProtKB-SubCell"/>
</dbReference>
<evidence type="ECO:0000256" key="9">
    <source>
        <dbReference type="ARBA" id="ARBA00022927"/>
    </source>
</evidence>
<dbReference type="PANTHER" id="PTHR33909">
    <property type="entry name" value="SEC TRANSLOCON ACCESSORY COMPLEX SUBUNIT YAJC"/>
    <property type="match status" value="1"/>
</dbReference>
<evidence type="ECO:0000313" key="15">
    <source>
        <dbReference type="EMBL" id="SDD72632.1"/>
    </source>
</evidence>
<evidence type="ECO:0000256" key="1">
    <source>
        <dbReference type="ARBA" id="ARBA00002061"/>
    </source>
</evidence>
<dbReference type="EMBL" id="FNAP01000001">
    <property type="protein sequence ID" value="SDD72632.1"/>
    <property type="molecule type" value="Genomic_DNA"/>
</dbReference>
<dbReference type="Pfam" id="PF02699">
    <property type="entry name" value="YajC"/>
    <property type="match status" value="1"/>
</dbReference>
<keyword evidence="16" id="KW-1185">Reference proteome</keyword>
<dbReference type="AlphaFoldDB" id="A0A1G6X357"/>
<evidence type="ECO:0000256" key="2">
    <source>
        <dbReference type="ARBA" id="ARBA00004162"/>
    </source>
</evidence>
<sequence>MFISPALAQTAAPAPGAMDTLGAFLPLILIFVIFYFLIIRPQQKRMKDHKAMLAAVRRGDRIVTNGGIIGSVVKVSNDTELLVEIADNVRVKVLREMVADVASKTEPVPGGGDKGKGGKARPAGANDTEDAAEAGEDQSAPSNGGGAAGKLKGLLSGNKKT</sequence>
<dbReference type="OrthoDB" id="9811406at2"/>
<feature type="region of interest" description="Disordered" evidence="13">
    <location>
        <begin position="102"/>
        <end position="161"/>
    </location>
</feature>
<evidence type="ECO:0000256" key="11">
    <source>
        <dbReference type="ARBA" id="ARBA00023010"/>
    </source>
</evidence>
<dbReference type="NCBIfam" id="TIGR00739">
    <property type="entry name" value="yajC"/>
    <property type="match status" value="1"/>
</dbReference>
<keyword evidence="6" id="KW-0813">Transport</keyword>
<reference evidence="15 16" key="1">
    <citation type="submission" date="2016-10" db="EMBL/GenBank/DDBJ databases">
        <authorList>
            <person name="de Groot N.N."/>
        </authorList>
    </citation>
    <scope>NUCLEOTIDE SEQUENCE [LARGE SCALE GENOMIC DNA]</scope>
    <source>
        <strain evidence="15 16">ATCC 700224</strain>
    </source>
</reference>
<dbReference type="Proteomes" id="UP000199412">
    <property type="component" value="Unassembled WGS sequence"/>
</dbReference>
<evidence type="ECO:0000256" key="10">
    <source>
        <dbReference type="ARBA" id="ARBA00022989"/>
    </source>
</evidence>
<accession>A0A1G6X357</accession>
<keyword evidence="11" id="KW-0811">Translocation</keyword>
<dbReference type="RefSeq" id="WP_092781179.1">
    <property type="nucleotide sequence ID" value="NZ_FNAP01000001.1"/>
</dbReference>
<evidence type="ECO:0000256" key="8">
    <source>
        <dbReference type="ARBA" id="ARBA00022692"/>
    </source>
</evidence>